<dbReference type="InterPro" id="IPR010327">
    <property type="entry name" value="FldB/FldC_alpha/beta"/>
</dbReference>
<dbReference type="Proteomes" id="UP000425960">
    <property type="component" value="Chromosome"/>
</dbReference>
<gene>
    <name evidence="2" type="primary">hadC</name>
    <name evidence="2" type="ORF">DSCO28_15710</name>
</gene>
<dbReference type="PANTHER" id="PTHR30548">
    <property type="entry name" value="2-HYDROXYGLUTARYL-COA DEHYDRATASE, D-COMPONENT-RELATED"/>
    <property type="match status" value="1"/>
</dbReference>
<protein>
    <submittedName>
        <fullName evidence="2">R-phenyllactate dehydratase small subunit</fullName>
    </submittedName>
</protein>
<dbReference type="KEGG" id="dov:DSCO28_15710"/>
<dbReference type="EMBL" id="AP021876">
    <property type="protein sequence ID" value="BBO81005.1"/>
    <property type="molecule type" value="Genomic_DNA"/>
</dbReference>
<comment type="similarity">
    <text evidence="1">Belongs to the FldB/FldC dehydratase alpha/beta subunit family.</text>
</comment>
<dbReference type="AlphaFoldDB" id="A0A5K7ZL70"/>
<dbReference type="Gene3D" id="1.20.1270.370">
    <property type="match status" value="1"/>
</dbReference>
<dbReference type="Gene3D" id="3.40.50.11890">
    <property type="match status" value="1"/>
</dbReference>
<proteinExistence type="inferred from homology"/>
<name>A0A5K7ZL70_9BACT</name>
<dbReference type="Pfam" id="PF06050">
    <property type="entry name" value="HGD-D"/>
    <property type="match status" value="1"/>
</dbReference>
<evidence type="ECO:0000256" key="1">
    <source>
        <dbReference type="ARBA" id="ARBA00005806"/>
    </source>
</evidence>
<dbReference type="PANTHER" id="PTHR30548:SF1">
    <property type="entry name" value="DEHYDRATASE SUBUNIT MJ0007-RELATED"/>
    <property type="match status" value="1"/>
</dbReference>
<sequence length="375" mass="43153">MIEQFDQWYDDRVAYARQWKENTGGKVVGYLCTYVPEEIFYAAKVLPIRILGGHAPQSVTEPHLFAMYCPFCRDVLAQGIQGKYDFIDGIVIAQSCLHIRQSFYSWQKHRPRDFSYILPMPQGVQNKDSLPYLTNEYIKFKRAVEQWLGYDISQDELAHGIDVVNRNRRLLKEAYALRKSDNPPLTGLEAMGMVLSSQLVDKNEHNAYLQQALENGLKTRLTDRDPGARLMIIGSEDDDMKFIDMVETQGSTIVCDDHCTGSRYFWNEVEPGEDLLQAIAKRYIDRTPCPSKDWPQRRRFDTILDFAKDYRIDGAIIVQQKFCDPHELDKVALLDTLEKSGIKTLCLEFDVTVPLGPMRIRVDAFLETLAGDDLF</sequence>
<organism evidence="2 3">
    <name type="scientific">Desulfosarcina ovata subsp. sediminis</name>
    <dbReference type="NCBI Taxonomy" id="885957"/>
    <lineage>
        <taxon>Bacteria</taxon>
        <taxon>Pseudomonadati</taxon>
        <taxon>Thermodesulfobacteriota</taxon>
        <taxon>Desulfobacteria</taxon>
        <taxon>Desulfobacterales</taxon>
        <taxon>Desulfosarcinaceae</taxon>
        <taxon>Desulfosarcina</taxon>
    </lineage>
</organism>
<dbReference type="Gene3D" id="3.40.50.11900">
    <property type="match status" value="1"/>
</dbReference>
<evidence type="ECO:0000313" key="2">
    <source>
        <dbReference type="EMBL" id="BBO81005.1"/>
    </source>
</evidence>
<evidence type="ECO:0000313" key="3">
    <source>
        <dbReference type="Proteomes" id="UP000425960"/>
    </source>
</evidence>
<reference evidence="2 3" key="1">
    <citation type="submission" date="2019-11" db="EMBL/GenBank/DDBJ databases">
        <title>Comparative genomics of hydrocarbon-degrading Desulfosarcina strains.</title>
        <authorList>
            <person name="Watanabe M."/>
            <person name="Kojima H."/>
            <person name="Fukui M."/>
        </authorList>
    </citation>
    <scope>NUCLEOTIDE SEQUENCE [LARGE SCALE GENOMIC DNA]</scope>
    <source>
        <strain evidence="2 3">28bB2T</strain>
    </source>
</reference>
<dbReference type="RefSeq" id="WP_155321814.1">
    <property type="nucleotide sequence ID" value="NZ_AP021876.1"/>
</dbReference>
<accession>A0A5K7ZL70</accession>